<dbReference type="Proteomes" id="UP000288805">
    <property type="component" value="Unassembled WGS sequence"/>
</dbReference>
<proteinExistence type="predicted"/>
<dbReference type="EMBL" id="QGNW01000459">
    <property type="protein sequence ID" value="RVW70636.1"/>
    <property type="molecule type" value="Genomic_DNA"/>
</dbReference>
<name>A0A438GEK8_VITVI</name>
<feature type="compositionally biased region" description="Basic residues" evidence="1">
    <location>
        <begin position="266"/>
        <end position="275"/>
    </location>
</feature>
<sequence>MGSEPLFKSLIDFSIWGKLIYLKGFKKDSSCGEADYSDVIAAQLCNIASLAISAVTLRHGDMVTYCRRGANFCIMQNRNFGEGGRGGDKIFQLRVHAEVTQGQATGSIPIERASTSAATYAATPTPAESSRENIETTKGPSLSNQSIASTAKEEDYPDQPQSPPRAPENLSPPEALISLLFSLSLHNPVLLLNIEAPSHDDAEKLGLAVPAAVKEFPALDSSVLGSLLNLMETREDYSTISRYQKRISGLSVNSTSAESVLEIPRQSRKQVKGRPSKKEGGQVLTQRRGVPKKDQGIPDKQYVADLKSARPPSIFLKRSLTPSSSTYVWTGRPSFAWPT</sequence>
<protein>
    <submittedName>
        <fullName evidence="2">Uncharacterized protein</fullName>
    </submittedName>
</protein>
<comment type="caution">
    <text evidence="2">The sequence shown here is derived from an EMBL/GenBank/DDBJ whole genome shotgun (WGS) entry which is preliminary data.</text>
</comment>
<feature type="region of interest" description="Disordered" evidence="1">
    <location>
        <begin position="115"/>
        <end position="171"/>
    </location>
</feature>
<reference evidence="2 3" key="1">
    <citation type="journal article" date="2018" name="PLoS Genet.">
        <title>Population sequencing reveals clonal diversity and ancestral inbreeding in the grapevine cultivar Chardonnay.</title>
        <authorList>
            <person name="Roach M.J."/>
            <person name="Johnson D.L."/>
            <person name="Bohlmann J."/>
            <person name="van Vuuren H.J."/>
            <person name="Jones S.J."/>
            <person name="Pretorius I.S."/>
            <person name="Schmidt S.A."/>
            <person name="Borneman A.R."/>
        </authorList>
    </citation>
    <scope>NUCLEOTIDE SEQUENCE [LARGE SCALE GENOMIC DNA]</scope>
    <source>
        <strain evidence="3">cv. Chardonnay</strain>
        <tissue evidence="2">Leaf</tissue>
    </source>
</reference>
<evidence type="ECO:0000256" key="1">
    <source>
        <dbReference type="SAM" id="MobiDB-lite"/>
    </source>
</evidence>
<feature type="compositionally biased region" description="Polar residues" evidence="1">
    <location>
        <begin position="136"/>
        <end position="149"/>
    </location>
</feature>
<evidence type="ECO:0000313" key="3">
    <source>
        <dbReference type="Proteomes" id="UP000288805"/>
    </source>
</evidence>
<organism evidence="2 3">
    <name type="scientific">Vitis vinifera</name>
    <name type="common">Grape</name>
    <dbReference type="NCBI Taxonomy" id="29760"/>
    <lineage>
        <taxon>Eukaryota</taxon>
        <taxon>Viridiplantae</taxon>
        <taxon>Streptophyta</taxon>
        <taxon>Embryophyta</taxon>
        <taxon>Tracheophyta</taxon>
        <taxon>Spermatophyta</taxon>
        <taxon>Magnoliopsida</taxon>
        <taxon>eudicotyledons</taxon>
        <taxon>Gunneridae</taxon>
        <taxon>Pentapetalae</taxon>
        <taxon>rosids</taxon>
        <taxon>Vitales</taxon>
        <taxon>Vitaceae</taxon>
        <taxon>Viteae</taxon>
        <taxon>Vitis</taxon>
    </lineage>
</organism>
<feature type="region of interest" description="Disordered" evidence="1">
    <location>
        <begin position="261"/>
        <end position="298"/>
    </location>
</feature>
<accession>A0A438GEK8</accession>
<gene>
    <name evidence="2" type="ORF">CK203_056496</name>
</gene>
<feature type="compositionally biased region" description="Low complexity" evidence="1">
    <location>
        <begin position="115"/>
        <end position="128"/>
    </location>
</feature>
<evidence type="ECO:0000313" key="2">
    <source>
        <dbReference type="EMBL" id="RVW70636.1"/>
    </source>
</evidence>
<dbReference type="AlphaFoldDB" id="A0A438GEK8"/>